<dbReference type="InterPro" id="IPR056539">
    <property type="entry name" value="NuiA-like"/>
</dbReference>
<accession>A0A0N1H1Y7</accession>
<name>A0A0N1H1Y7_9EURO</name>
<dbReference type="OrthoDB" id="5366485at2759"/>
<evidence type="ECO:0000313" key="1">
    <source>
        <dbReference type="EMBL" id="KPI38522.1"/>
    </source>
</evidence>
<dbReference type="PANTHER" id="PTHR42093">
    <property type="match status" value="1"/>
</dbReference>
<protein>
    <submittedName>
        <fullName evidence="1">Uncharacterized protein</fullName>
    </submittedName>
</protein>
<gene>
    <name evidence="1" type="ORF">AB675_4243</name>
</gene>
<dbReference type="STRING" id="1664694.A0A0N1H1Y7"/>
<dbReference type="EMBL" id="LFJN01000018">
    <property type="protein sequence ID" value="KPI38522.1"/>
    <property type="molecule type" value="Genomic_DNA"/>
</dbReference>
<reference evidence="1 2" key="1">
    <citation type="submission" date="2015-06" db="EMBL/GenBank/DDBJ databases">
        <title>Draft genome of the ant-associated black yeast Phialophora attae CBS 131958.</title>
        <authorList>
            <person name="Moreno L.F."/>
            <person name="Stielow B.J."/>
            <person name="de Hoog S."/>
            <person name="Vicente V.A."/>
            <person name="Weiss V.A."/>
            <person name="de Vries M."/>
            <person name="Cruz L.M."/>
            <person name="Souza E.M."/>
        </authorList>
    </citation>
    <scope>NUCLEOTIDE SEQUENCE [LARGE SCALE GENOMIC DNA]</scope>
    <source>
        <strain evidence="1 2">CBS 131958</strain>
    </source>
</reference>
<dbReference type="Pfam" id="PF23151">
    <property type="entry name" value="NuiA_2"/>
    <property type="match status" value="1"/>
</dbReference>
<dbReference type="RefSeq" id="XP_017998485.1">
    <property type="nucleotide sequence ID" value="XM_018144369.1"/>
</dbReference>
<dbReference type="Proteomes" id="UP000038010">
    <property type="component" value="Unassembled WGS sequence"/>
</dbReference>
<dbReference type="GeneID" id="28736249"/>
<organism evidence="1 2">
    <name type="scientific">Cyphellophora attinorum</name>
    <dbReference type="NCBI Taxonomy" id="1664694"/>
    <lineage>
        <taxon>Eukaryota</taxon>
        <taxon>Fungi</taxon>
        <taxon>Dikarya</taxon>
        <taxon>Ascomycota</taxon>
        <taxon>Pezizomycotina</taxon>
        <taxon>Eurotiomycetes</taxon>
        <taxon>Chaetothyriomycetidae</taxon>
        <taxon>Chaetothyriales</taxon>
        <taxon>Cyphellophoraceae</taxon>
        <taxon>Cyphellophora</taxon>
    </lineage>
</organism>
<comment type="caution">
    <text evidence="1">The sequence shown here is derived from an EMBL/GenBank/DDBJ whole genome shotgun (WGS) entry which is preliminary data.</text>
</comment>
<sequence length="124" mass="13256">MSSDAQYESFLNKANEPLSATQKESTDAEFEPFFSAYSGDKLPSAKEFAKVAGGKGEVSEVNLSDWNSRGKYNEVVKAVEGAGDGGDVKVYRLEVSSTRAVYFVVTLGEKGAKIVGVKAESVES</sequence>
<dbReference type="VEuPathDB" id="FungiDB:AB675_4243"/>
<keyword evidence="2" id="KW-1185">Reference proteome</keyword>
<dbReference type="PANTHER" id="PTHR42093:SF1">
    <property type="match status" value="1"/>
</dbReference>
<proteinExistence type="predicted"/>
<evidence type="ECO:0000313" key="2">
    <source>
        <dbReference type="Proteomes" id="UP000038010"/>
    </source>
</evidence>
<dbReference type="AlphaFoldDB" id="A0A0N1H1Y7"/>